<comment type="caution">
    <text evidence="1">The sequence shown here is derived from an EMBL/GenBank/DDBJ whole genome shotgun (WGS) entry which is preliminary data.</text>
</comment>
<gene>
    <name evidence="1" type="ORF">CYMTET_12382</name>
</gene>
<protein>
    <submittedName>
        <fullName evidence="1">Uncharacterized protein</fullName>
    </submittedName>
</protein>
<organism evidence="1 2">
    <name type="scientific">Cymbomonas tetramitiformis</name>
    <dbReference type="NCBI Taxonomy" id="36881"/>
    <lineage>
        <taxon>Eukaryota</taxon>
        <taxon>Viridiplantae</taxon>
        <taxon>Chlorophyta</taxon>
        <taxon>Pyramimonadophyceae</taxon>
        <taxon>Pyramimonadales</taxon>
        <taxon>Pyramimonadaceae</taxon>
        <taxon>Cymbomonas</taxon>
    </lineage>
</organism>
<dbReference type="EMBL" id="LGRX02004691">
    <property type="protein sequence ID" value="KAK3279748.1"/>
    <property type="molecule type" value="Genomic_DNA"/>
</dbReference>
<dbReference type="AlphaFoldDB" id="A0AAE0GKL7"/>
<reference evidence="1 2" key="1">
    <citation type="journal article" date="2015" name="Genome Biol. Evol.">
        <title>Comparative Genomics of a Bacterivorous Green Alga Reveals Evolutionary Causalities and Consequences of Phago-Mixotrophic Mode of Nutrition.</title>
        <authorList>
            <person name="Burns J.A."/>
            <person name="Paasch A."/>
            <person name="Narechania A."/>
            <person name="Kim E."/>
        </authorList>
    </citation>
    <scope>NUCLEOTIDE SEQUENCE [LARGE SCALE GENOMIC DNA]</scope>
    <source>
        <strain evidence="1 2">PLY_AMNH</strain>
    </source>
</reference>
<accession>A0AAE0GKL7</accession>
<keyword evidence="2" id="KW-1185">Reference proteome</keyword>
<evidence type="ECO:0000313" key="2">
    <source>
        <dbReference type="Proteomes" id="UP001190700"/>
    </source>
</evidence>
<proteinExistence type="predicted"/>
<name>A0AAE0GKL7_9CHLO</name>
<sequence length="123" mass="13290">MPSLGTQANTNRLVALENSYFETAKPQEITGGKGVTVSLIIALQESMRTNPAPADNTEVKLQSGDGATLFRGITQTTIPYNRIVKRAEDTHPQISCSVNSSLSNESLAVFTGKEEYVTKSRLS</sequence>
<evidence type="ECO:0000313" key="1">
    <source>
        <dbReference type="EMBL" id="KAK3279748.1"/>
    </source>
</evidence>
<dbReference type="Proteomes" id="UP001190700">
    <property type="component" value="Unassembled WGS sequence"/>
</dbReference>